<reference evidence="2 3" key="1">
    <citation type="submission" date="2007-06" db="EMBL/GenBank/DDBJ databases">
        <authorList>
            <person name="Shimkets L."/>
            <person name="Ferriera S."/>
            <person name="Johnson J."/>
            <person name="Kravitz S."/>
            <person name="Beeson K."/>
            <person name="Sutton G."/>
            <person name="Rogers Y.-H."/>
            <person name="Friedman R."/>
            <person name="Frazier M."/>
            <person name="Venter J.C."/>
        </authorList>
    </citation>
    <scope>NUCLEOTIDE SEQUENCE [LARGE SCALE GENOMIC DNA]</scope>
    <source>
        <strain evidence="2 3">SIR-1</strain>
    </source>
</reference>
<evidence type="ECO:0000313" key="2">
    <source>
        <dbReference type="EMBL" id="EDM77497.1"/>
    </source>
</evidence>
<evidence type="ECO:0000313" key="3">
    <source>
        <dbReference type="Proteomes" id="UP000005801"/>
    </source>
</evidence>
<gene>
    <name evidence="2" type="ORF">PPSIR1_24974</name>
</gene>
<dbReference type="STRING" id="391625.PPSIR1_24974"/>
<dbReference type="RefSeq" id="WP_006973384.1">
    <property type="nucleotide sequence ID" value="NZ_ABCS01000045.1"/>
</dbReference>
<evidence type="ECO:0000259" key="1">
    <source>
        <dbReference type="Pfam" id="PF09937"/>
    </source>
</evidence>
<comment type="caution">
    <text evidence="2">The sequence shown here is derived from an EMBL/GenBank/DDBJ whole genome shotgun (WGS) entry which is preliminary data.</text>
</comment>
<dbReference type="AlphaFoldDB" id="A6G9I9"/>
<sequence>MFDPSEFHVPDSPFTTQMPISAIDRQRRSVLGVVAKRSYAVDPHGRCTPLAEQAPLNLGPVDDPEHRELILADSDVFLDKLAVDLVVRGHAWNHPGTPSWLAEVLVDRGAFRAQLQVHGDRRAGLSQTGRIAFSPPARVDKVALSYRNAYGGCDERGEARRGFPFEPMLAGVPESERDLARAALSLWHYPRNRAGKGYLVEFERESLDALELPNLEHPHDLLTPERLVVGDMWHWPLQPLPASFDWLDHGTFPRLGWFGDCPDWEDVDLAPSIDAFPELRFGHAERELFDPDNTPAESFDRRALNGASLGMRVAQLRGDELLTLTNLHPSLPQWLLQLPGERPKLWVDDRQGSVRELEAKLSSVLIEPDEQRLTLVWYGWTPARRPYLEHELIKMPYLVEW</sequence>
<accession>A6G9I9</accession>
<organism evidence="2 3">
    <name type="scientific">Plesiocystis pacifica SIR-1</name>
    <dbReference type="NCBI Taxonomy" id="391625"/>
    <lineage>
        <taxon>Bacteria</taxon>
        <taxon>Pseudomonadati</taxon>
        <taxon>Myxococcota</taxon>
        <taxon>Polyangia</taxon>
        <taxon>Nannocystales</taxon>
        <taxon>Nannocystaceae</taxon>
        <taxon>Plesiocystis</taxon>
    </lineage>
</organism>
<dbReference type="Proteomes" id="UP000005801">
    <property type="component" value="Unassembled WGS sequence"/>
</dbReference>
<dbReference type="eggNOG" id="COG5351">
    <property type="taxonomic scope" value="Bacteria"/>
</dbReference>
<feature type="domain" description="DUF2169" evidence="1">
    <location>
        <begin position="28"/>
        <end position="377"/>
    </location>
</feature>
<protein>
    <recommendedName>
        <fullName evidence="1">DUF2169 domain-containing protein</fullName>
    </recommendedName>
</protein>
<keyword evidence="3" id="KW-1185">Reference proteome</keyword>
<dbReference type="OrthoDB" id="233093at2"/>
<name>A6G9I9_9BACT</name>
<dbReference type="EMBL" id="ABCS01000045">
    <property type="protein sequence ID" value="EDM77497.1"/>
    <property type="molecule type" value="Genomic_DNA"/>
</dbReference>
<dbReference type="Pfam" id="PF09937">
    <property type="entry name" value="DUF2169"/>
    <property type="match status" value="1"/>
</dbReference>
<proteinExistence type="predicted"/>
<dbReference type="InterPro" id="IPR018683">
    <property type="entry name" value="DUF2169"/>
</dbReference>